<feature type="domain" description="ABC3 transporter permease C-terminal" evidence="8">
    <location>
        <begin position="641"/>
        <end position="753"/>
    </location>
</feature>
<dbReference type="Proteomes" id="UP000501705">
    <property type="component" value="Chromosome"/>
</dbReference>
<dbReference type="Pfam" id="PF02687">
    <property type="entry name" value="FtsX"/>
    <property type="match status" value="2"/>
</dbReference>
<comment type="subcellular location">
    <subcellularLocation>
        <location evidence="1">Cell membrane</location>
        <topology evidence="1">Multi-pass membrane protein</topology>
    </subcellularLocation>
</comment>
<feature type="transmembrane region" description="Helical" evidence="7">
    <location>
        <begin position="691"/>
        <end position="714"/>
    </location>
</feature>
<keyword evidence="4 7" id="KW-0812">Transmembrane</keyword>
<name>A0A6G9Y2V0_NOCBR</name>
<dbReference type="PANTHER" id="PTHR30489">
    <property type="entry name" value="LIPOPROTEIN-RELEASING SYSTEM TRANSMEMBRANE PROTEIN LOLE"/>
    <property type="match status" value="1"/>
</dbReference>
<dbReference type="InterPro" id="IPR051447">
    <property type="entry name" value="Lipoprotein-release_system"/>
</dbReference>
<sequence>MRRRTAQVAAITATVFLGVLLFIASYDSFRNLETSYQSTYHRLHFADFTATGGNCAGMAAAVADVPGVARVGTRTQADVPFSIGETKLLGRIVGLPRPTDPGINEIQLTAGTAPDPARTDQVVVEQHAADTFGLRPGSRLGIFDGATWQRVTVSGLARSAEYLWPARNRQEVLGDPHSFAVAFAAQPVAAALAGQPDPNQALVEMSGAATESDRDLVASTLRDAGAIDLVPRSEQASNATLHEDLDGFSELAVGFPALFLAAAAVAEYVLITRLVQTERPIIGTLLAMGARRRTVVGHYVSYGVGIAALGASLGVLGGFVLTSAITSAYTSAIGIPDTVVEHRIGTAVLGFALGFLTGLVAGLAPAIAAAHIAPAEAMRGDGAHARPAGPFSRLSARWHRLPVVARMALRSLTRGRRRTLATMIGTVLSLVLILASVGMLTSMRNVIGIQFDQIERADATVYLAPGTADPAARLRALPGVAAAEPTSTTPVTVSAGEHSYATTLNGLVPDTTMRGLRTPEGDLRSLPDDGVLVGVPLTHRLGVGAGDILTITPALGAPRQERIAGFLDEPLGTFVYADTAETARIGGIGLHGFLIRFGSDADPDALRAEITSMPGVLAYTDTSALQDQIDQFLRLFWIFVIVMLALGAVLACTVIYVTMTVNLAERTTELATLRAAGVPVRRLTAALAAENLAATLLAVPVGLLAGVCAAWAFLRSFNSDMFTLHLYIGWLPLCLAVAAVLGAAALSQLPAARLVDRIDIARVVRERAR</sequence>
<dbReference type="InterPro" id="IPR025857">
    <property type="entry name" value="MacB_PCD"/>
</dbReference>
<evidence type="ECO:0000256" key="2">
    <source>
        <dbReference type="ARBA" id="ARBA00005236"/>
    </source>
</evidence>
<evidence type="ECO:0000256" key="5">
    <source>
        <dbReference type="ARBA" id="ARBA00022989"/>
    </source>
</evidence>
<organism evidence="10 11">
    <name type="scientific">Nocardia brasiliensis</name>
    <dbReference type="NCBI Taxonomy" id="37326"/>
    <lineage>
        <taxon>Bacteria</taxon>
        <taxon>Bacillati</taxon>
        <taxon>Actinomycetota</taxon>
        <taxon>Actinomycetes</taxon>
        <taxon>Mycobacteriales</taxon>
        <taxon>Nocardiaceae</taxon>
        <taxon>Nocardia</taxon>
    </lineage>
</organism>
<comment type="similarity">
    <text evidence="2">Belongs to the ABC-4 integral membrane protein family. LolC/E subfamily.</text>
</comment>
<evidence type="ECO:0000256" key="7">
    <source>
        <dbReference type="SAM" id="Phobius"/>
    </source>
</evidence>
<dbReference type="InterPro" id="IPR003838">
    <property type="entry name" value="ABC3_permease_C"/>
</dbReference>
<evidence type="ECO:0000256" key="6">
    <source>
        <dbReference type="ARBA" id="ARBA00023136"/>
    </source>
</evidence>
<keyword evidence="5 7" id="KW-1133">Transmembrane helix</keyword>
<feature type="transmembrane region" description="Helical" evidence="7">
    <location>
        <begin position="420"/>
        <end position="440"/>
    </location>
</feature>
<feature type="domain" description="ABC3 transporter permease C-terminal" evidence="8">
    <location>
        <begin position="255"/>
        <end position="374"/>
    </location>
</feature>
<evidence type="ECO:0000259" key="9">
    <source>
        <dbReference type="Pfam" id="PF12704"/>
    </source>
</evidence>
<dbReference type="GO" id="GO:0044874">
    <property type="term" value="P:lipoprotein localization to outer membrane"/>
    <property type="evidence" value="ECO:0007669"/>
    <property type="project" value="TreeGrafter"/>
</dbReference>
<protein>
    <submittedName>
        <fullName evidence="10">FtsX-like permease family protein</fullName>
    </submittedName>
</protein>
<evidence type="ECO:0000256" key="3">
    <source>
        <dbReference type="ARBA" id="ARBA00022475"/>
    </source>
</evidence>
<proteinExistence type="inferred from homology"/>
<keyword evidence="6 7" id="KW-0472">Membrane</keyword>
<feature type="domain" description="MacB-like periplasmic core" evidence="9">
    <location>
        <begin position="419"/>
        <end position="612"/>
    </location>
</feature>
<dbReference type="PANTHER" id="PTHR30489:SF0">
    <property type="entry name" value="LIPOPROTEIN-RELEASING SYSTEM TRANSMEMBRANE PROTEIN LOLE"/>
    <property type="match status" value="1"/>
</dbReference>
<evidence type="ECO:0000259" key="8">
    <source>
        <dbReference type="Pfam" id="PF02687"/>
    </source>
</evidence>
<dbReference type="EMBL" id="CP046171">
    <property type="protein sequence ID" value="QIS07474.1"/>
    <property type="molecule type" value="Genomic_DNA"/>
</dbReference>
<feature type="transmembrane region" description="Helical" evidence="7">
    <location>
        <begin position="635"/>
        <end position="657"/>
    </location>
</feature>
<accession>A0A6G9Y2V0</accession>
<feature type="transmembrane region" description="Helical" evidence="7">
    <location>
        <begin position="726"/>
        <end position="747"/>
    </location>
</feature>
<feature type="transmembrane region" description="Helical" evidence="7">
    <location>
        <begin position="299"/>
        <end position="324"/>
    </location>
</feature>
<evidence type="ECO:0000256" key="1">
    <source>
        <dbReference type="ARBA" id="ARBA00004651"/>
    </source>
</evidence>
<keyword evidence="3" id="KW-1003">Cell membrane</keyword>
<evidence type="ECO:0000256" key="4">
    <source>
        <dbReference type="ARBA" id="ARBA00022692"/>
    </source>
</evidence>
<evidence type="ECO:0000313" key="10">
    <source>
        <dbReference type="EMBL" id="QIS07474.1"/>
    </source>
</evidence>
<dbReference type="GO" id="GO:0098797">
    <property type="term" value="C:plasma membrane protein complex"/>
    <property type="evidence" value="ECO:0007669"/>
    <property type="project" value="TreeGrafter"/>
</dbReference>
<dbReference type="Pfam" id="PF12704">
    <property type="entry name" value="MacB_PCD"/>
    <property type="match status" value="1"/>
</dbReference>
<dbReference type="AlphaFoldDB" id="A0A6G9Y2V0"/>
<evidence type="ECO:0000313" key="11">
    <source>
        <dbReference type="Proteomes" id="UP000501705"/>
    </source>
</evidence>
<gene>
    <name evidence="10" type="ORF">F5X71_17005</name>
</gene>
<feature type="transmembrane region" description="Helical" evidence="7">
    <location>
        <begin position="344"/>
        <end position="369"/>
    </location>
</feature>
<feature type="transmembrane region" description="Helical" evidence="7">
    <location>
        <begin position="251"/>
        <end position="271"/>
    </location>
</feature>
<reference evidence="10 11" key="1">
    <citation type="journal article" date="2019" name="ACS Chem. Biol.">
        <title>Identification and Mobilization of a Cryptic Antibiotic Biosynthesis Gene Locus from a Human-Pathogenic Nocardia Isolate.</title>
        <authorList>
            <person name="Herisse M."/>
            <person name="Ishida K."/>
            <person name="Porter J.L."/>
            <person name="Howden B."/>
            <person name="Hertweck C."/>
            <person name="Stinear T.P."/>
            <person name="Pidot S.J."/>
        </authorList>
    </citation>
    <scope>NUCLEOTIDE SEQUENCE [LARGE SCALE GENOMIC DNA]</scope>
    <source>
        <strain evidence="10 11">AUSMDU00024985</strain>
    </source>
</reference>